<keyword evidence="2" id="KW-1185">Reference proteome</keyword>
<reference evidence="1 2" key="1">
    <citation type="submission" date="2011-02" db="EMBL/GenBank/DDBJ databases">
        <authorList>
            <person name="Weinstock G."/>
            <person name="Sodergren E."/>
            <person name="Clifton S."/>
            <person name="Fulton L."/>
            <person name="Fulton B."/>
            <person name="Courtney L."/>
            <person name="Fronick C."/>
            <person name="Harrison M."/>
            <person name="Strong C."/>
            <person name="Farmer C."/>
            <person name="Delahaunty K."/>
            <person name="Markovic C."/>
            <person name="Hall O."/>
            <person name="Minx P."/>
            <person name="Tomlinson C."/>
            <person name="Mitreva M."/>
            <person name="Hou S."/>
            <person name="Chen J."/>
            <person name="Wollam A."/>
            <person name="Pepin K.H."/>
            <person name="Johnson M."/>
            <person name="Bhonagiri V."/>
            <person name="Zhang X."/>
            <person name="Suruliraj S."/>
            <person name="Warren W."/>
            <person name="Chinwalla A."/>
            <person name="Mardis E.R."/>
            <person name="Wilson R.K."/>
        </authorList>
    </citation>
    <scope>NUCLEOTIDE SEQUENCE [LARGE SCALE GENOMIC DNA]</scope>
    <source>
        <strain evidence="1 2">YIT 12056</strain>
    </source>
</reference>
<organism evidence="1 2">
    <name type="scientific">Bacteroides clarus YIT 12056</name>
    <dbReference type="NCBI Taxonomy" id="762984"/>
    <lineage>
        <taxon>Bacteria</taxon>
        <taxon>Pseudomonadati</taxon>
        <taxon>Bacteroidota</taxon>
        <taxon>Bacteroidia</taxon>
        <taxon>Bacteroidales</taxon>
        <taxon>Bacteroidaceae</taxon>
        <taxon>Bacteroides</taxon>
    </lineage>
</organism>
<evidence type="ECO:0000313" key="1">
    <source>
        <dbReference type="EMBL" id="EGF52805.1"/>
    </source>
</evidence>
<comment type="caution">
    <text evidence="1">The sequence shown here is derived from an EMBL/GenBank/DDBJ whole genome shotgun (WGS) entry which is preliminary data.</text>
</comment>
<proteinExistence type="predicted"/>
<evidence type="ECO:0000313" key="2">
    <source>
        <dbReference type="Proteomes" id="UP000010321"/>
    </source>
</evidence>
<dbReference type="EMBL" id="AFBM01000010">
    <property type="protein sequence ID" value="EGF52805.1"/>
    <property type="molecule type" value="Genomic_DNA"/>
</dbReference>
<protein>
    <submittedName>
        <fullName evidence="1">Uncharacterized protein</fullName>
    </submittedName>
</protein>
<name>A0ABP2KT69_9BACE</name>
<dbReference type="Proteomes" id="UP000010321">
    <property type="component" value="Unassembled WGS sequence"/>
</dbReference>
<accession>A0ABP2KT69</accession>
<sequence>MIDILIIYLYMLTKIDIIRRNEKKWGRDIIKIQYNTITVITNRMFVLLCGAMTLSVCRQV</sequence>
<gene>
    <name evidence="1" type="ORF">HMPREF9445_01133</name>
</gene>